<dbReference type="Gene3D" id="1.10.3210.10">
    <property type="entry name" value="Hypothetical protein af1432"/>
    <property type="match status" value="1"/>
</dbReference>
<dbReference type="EMBL" id="CP002159">
    <property type="protein sequence ID" value="ADL55009.1"/>
    <property type="molecule type" value="Genomic_DNA"/>
</dbReference>
<dbReference type="SUPFAM" id="SSF52172">
    <property type="entry name" value="CheY-like"/>
    <property type="match status" value="1"/>
</dbReference>
<evidence type="ECO:0000259" key="5">
    <source>
        <dbReference type="PROSITE" id="PS50887"/>
    </source>
</evidence>
<dbReference type="eggNOG" id="COG3706">
    <property type="taxonomic scope" value="Bacteria"/>
</dbReference>
<gene>
    <name evidence="7" type="ordered locus">Galf_0978</name>
</gene>
<dbReference type="STRING" id="395494.Galf_0978"/>
<dbReference type="GO" id="GO:0005886">
    <property type="term" value="C:plasma membrane"/>
    <property type="evidence" value="ECO:0007669"/>
    <property type="project" value="TreeGrafter"/>
</dbReference>
<dbReference type="NCBIfam" id="TIGR00254">
    <property type="entry name" value="GGDEF"/>
    <property type="match status" value="1"/>
</dbReference>
<comment type="catalytic activity">
    <reaction evidence="2">
        <text>2 GTP = 3',3'-c-di-GMP + 2 diphosphate</text>
        <dbReference type="Rhea" id="RHEA:24898"/>
        <dbReference type="ChEBI" id="CHEBI:33019"/>
        <dbReference type="ChEBI" id="CHEBI:37565"/>
        <dbReference type="ChEBI" id="CHEBI:58805"/>
        <dbReference type="EC" id="2.7.7.65"/>
    </reaction>
</comment>
<dbReference type="InterPro" id="IPR011006">
    <property type="entry name" value="CheY-like_superfamily"/>
</dbReference>
<dbReference type="PROSITE" id="PS50887">
    <property type="entry name" value="GGDEF"/>
    <property type="match status" value="1"/>
</dbReference>
<dbReference type="HOGENOM" id="CLU_019124_1_0_4"/>
<dbReference type="SMART" id="SM00267">
    <property type="entry name" value="GGDEF"/>
    <property type="match status" value="1"/>
</dbReference>
<dbReference type="InterPro" id="IPR050469">
    <property type="entry name" value="Diguanylate_Cyclase"/>
</dbReference>
<dbReference type="InterPro" id="IPR001789">
    <property type="entry name" value="Sig_transdc_resp-reg_receiver"/>
</dbReference>
<dbReference type="Pfam" id="PF00072">
    <property type="entry name" value="Response_reg"/>
    <property type="match status" value="1"/>
</dbReference>
<dbReference type="RefSeq" id="WP_013292949.1">
    <property type="nucleotide sequence ID" value="NC_014394.1"/>
</dbReference>
<feature type="modified residue" description="4-aspartylphosphate" evidence="3">
    <location>
        <position position="374"/>
    </location>
</feature>
<dbReference type="InterPro" id="IPR029787">
    <property type="entry name" value="Nucleotide_cyclase"/>
</dbReference>
<feature type="domain" description="Response regulatory" evidence="4">
    <location>
        <begin position="325"/>
        <end position="441"/>
    </location>
</feature>
<feature type="domain" description="HDOD" evidence="6">
    <location>
        <begin position="18"/>
        <end position="211"/>
    </location>
</feature>
<keyword evidence="3" id="KW-0597">Phosphoprotein</keyword>
<keyword evidence="8" id="KW-1185">Reference proteome</keyword>
<dbReference type="AlphaFoldDB" id="D9SER2"/>
<dbReference type="GO" id="GO:0052621">
    <property type="term" value="F:diguanylate cyclase activity"/>
    <property type="evidence" value="ECO:0007669"/>
    <property type="project" value="UniProtKB-EC"/>
</dbReference>
<dbReference type="GO" id="GO:0000160">
    <property type="term" value="P:phosphorelay signal transduction system"/>
    <property type="evidence" value="ECO:0007669"/>
    <property type="project" value="InterPro"/>
</dbReference>
<dbReference type="CDD" id="cd01949">
    <property type="entry name" value="GGDEF"/>
    <property type="match status" value="1"/>
</dbReference>
<proteinExistence type="predicted"/>
<dbReference type="Pfam" id="PF00990">
    <property type="entry name" value="GGDEF"/>
    <property type="match status" value="1"/>
</dbReference>
<dbReference type="OrthoDB" id="9813903at2"/>
<accession>D9SER2</accession>
<dbReference type="PANTHER" id="PTHR45138:SF9">
    <property type="entry name" value="DIGUANYLATE CYCLASE DGCM-RELATED"/>
    <property type="match status" value="1"/>
</dbReference>
<dbReference type="GO" id="GO:0043709">
    <property type="term" value="P:cell adhesion involved in single-species biofilm formation"/>
    <property type="evidence" value="ECO:0007669"/>
    <property type="project" value="TreeGrafter"/>
</dbReference>
<organism evidence="7 8">
    <name type="scientific">Gallionella capsiferriformans (strain ES-2)</name>
    <name type="common">Gallionella ferruginea capsiferriformans (strain ES-2)</name>
    <dbReference type="NCBI Taxonomy" id="395494"/>
    <lineage>
        <taxon>Bacteria</taxon>
        <taxon>Pseudomonadati</taxon>
        <taxon>Pseudomonadota</taxon>
        <taxon>Betaproteobacteria</taxon>
        <taxon>Nitrosomonadales</taxon>
        <taxon>Gallionellaceae</taxon>
        <taxon>Gallionella</taxon>
    </lineage>
</organism>
<dbReference type="CDD" id="cd17574">
    <property type="entry name" value="REC_OmpR"/>
    <property type="match status" value="1"/>
</dbReference>
<dbReference type="KEGG" id="gca:Galf_0978"/>
<sequence length="635" mass="70506">MNQFVNQKFADLKANGNLPSPRGVALQIIQLADKENTTTQQIARLISSDPALAGRIIKVANLLVHREGRPIASIMDAVTVQGIKSVRQLALSLSLVADFRSGACCGFDYQKFWAHSVCTGIAAQQIAAKMHVGVADEAFLLGLLSQIGRLALSTLFAEEYSQVLEHATTDNLSELESNAFGINHNQITALMLSDWGMPALFQDIALHIEQPESSEFHEGERNWRLLHLFHFSDRLASVCMLAPSERYRQIPKLMLVATRVGIETSALIEIGDSVIRGLREWADLLNIEIPDIPPFDEMLNSASIASELMSVDAQPSVQPAIFKLHILLVDDDRAIRLLYKALLEKSGHSVTTANNGREALESVKASPPQLIISDWMMPEMDGIEFCRELRKNPDWHRIYVFIVTAQESTEKLIEAFEAGANDYLSKPINPKVLAARLRSAQRIVQMQEAQEEDRLQLRQFADELALSNKRLQALAVTDALTGLPNRRYMMERLEQEWALATRAGRPVCCMMVDIDHFKMINDTYGHQLGDEALKLVASSLQQAMRKQDVLCRVGGEEFMVICPDSDNKAGFIYAERLRQHVAFQPVLASGKSLRLTVSIGLADNAGLASPEAMMHQADLRLYAAKAAGRNCTIIG</sequence>
<dbReference type="Gene3D" id="3.40.50.2300">
    <property type="match status" value="1"/>
</dbReference>
<evidence type="ECO:0000313" key="8">
    <source>
        <dbReference type="Proteomes" id="UP000001235"/>
    </source>
</evidence>
<dbReference type="PROSITE" id="PS50110">
    <property type="entry name" value="RESPONSE_REGULATORY"/>
    <property type="match status" value="1"/>
</dbReference>
<evidence type="ECO:0000313" key="7">
    <source>
        <dbReference type="EMBL" id="ADL55009.1"/>
    </source>
</evidence>
<dbReference type="SUPFAM" id="SSF109604">
    <property type="entry name" value="HD-domain/PDEase-like"/>
    <property type="match status" value="1"/>
</dbReference>
<evidence type="ECO:0000259" key="4">
    <source>
        <dbReference type="PROSITE" id="PS50110"/>
    </source>
</evidence>
<dbReference type="InterPro" id="IPR000160">
    <property type="entry name" value="GGDEF_dom"/>
</dbReference>
<dbReference type="PROSITE" id="PS51833">
    <property type="entry name" value="HDOD"/>
    <property type="match status" value="1"/>
</dbReference>
<dbReference type="FunFam" id="3.30.70.270:FF:000001">
    <property type="entry name" value="Diguanylate cyclase domain protein"/>
    <property type="match status" value="1"/>
</dbReference>
<dbReference type="SUPFAM" id="SSF55073">
    <property type="entry name" value="Nucleotide cyclase"/>
    <property type="match status" value="1"/>
</dbReference>
<name>D9SER2_GALCS</name>
<dbReference type="SMART" id="SM00448">
    <property type="entry name" value="REC"/>
    <property type="match status" value="1"/>
</dbReference>
<feature type="domain" description="GGDEF" evidence="5">
    <location>
        <begin position="505"/>
        <end position="635"/>
    </location>
</feature>
<dbReference type="PANTHER" id="PTHR45138">
    <property type="entry name" value="REGULATORY COMPONENTS OF SENSORY TRANSDUCTION SYSTEM"/>
    <property type="match status" value="1"/>
</dbReference>
<evidence type="ECO:0000256" key="2">
    <source>
        <dbReference type="ARBA" id="ARBA00034247"/>
    </source>
</evidence>
<evidence type="ECO:0000259" key="6">
    <source>
        <dbReference type="PROSITE" id="PS51833"/>
    </source>
</evidence>
<dbReference type="InterPro" id="IPR013976">
    <property type="entry name" value="HDOD"/>
</dbReference>
<dbReference type="Proteomes" id="UP000001235">
    <property type="component" value="Chromosome"/>
</dbReference>
<protein>
    <recommendedName>
        <fullName evidence="1">diguanylate cyclase</fullName>
        <ecNumber evidence="1">2.7.7.65</ecNumber>
    </recommendedName>
</protein>
<dbReference type="InterPro" id="IPR043128">
    <property type="entry name" value="Rev_trsase/Diguanyl_cyclase"/>
</dbReference>
<reference evidence="7 8" key="1">
    <citation type="submission" date="2010-08" db="EMBL/GenBank/DDBJ databases">
        <title>Complete sequence of Gallionella capsiferriformans ES-2.</title>
        <authorList>
            <consortium name="US DOE Joint Genome Institute"/>
            <person name="Lucas S."/>
            <person name="Copeland A."/>
            <person name="Lapidus A."/>
            <person name="Cheng J.-F."/>
            <person name="Bruce D."/>
            <person name="Goodwin L."/>
            <person name="Pitluck S."/>
            <person name="Chertkov O."/>
            <person name="Davenport K.W."/>
            <person name="Detter J.C."/>
            <person name="Han C."/>
            <person name="Tapia R."/>
            <person name="Land M."/>
            <person name="Hauser L."/>
            <person name="Chang Y.-J."/>
            <person name="Jeffries C."/>
            <person name="Kyrpides N."/>
            <person name="Ivanova N."/>
            <person name="Mikhailova N."/>
            <person name="Shelobolina E.S."/>
            <person name="Picardal F."/>
            <person name="Roden E."/>
            <person name="Emerson D."/>
            <person name="Woyke T."/>
        </authorList>
    </citation>
    <scope>NUCLEOTIDE SEQUENCE [LARGE SCALE GENOMIC DNA]</scope>
    <source>
        <strain evidence="7 8">ES-2</strain>
    </source>
</reference>
<dbReference type="Pfam" id="PF08668">
    <property type="entry name" value="HDOD"/>
    <property type="match status" value="1"/>
</dbReference>
<evidence type="ECO:0000256" key="3">
    <source>
        <dbReference type="PROSITE-ProRule" id="PRU00169"/>
    </source>
</evidence>
<evidence type="ECO:0000256" key="1">
    <source>
        <dbReference type="ARBA" id="ARBA00012528"/>
    </source>
</evidence>
<dbReference type="EC" id="2.7.7.65" evidence="1"/>
<dbReference type="GO" id="GO:1902201">
    <property type="term" value="P:negative regulation of bacterial-type flagellum-dependent cell motility"/>
    <property type="evidence" value="ECO:0007669"/>
    <property type="project" value="TreeGrafter"/>
</dbReference>
<dbReference type="Gene3D" id="3.30.70.270">
    <property type="match status" value="1"/>
</dbReference>
<dbReference type="eggNOG" id="COG1639">
    <property type="taxonomic scope" value="Bacteria"/>
</dbReference>